<dbReference type="Pfam" id="PF00130">
    <property type="entry name" value="C1_1"/>
    <property type="match status" value="2"/>
</dbReference>
<dbReference type="PROSITE" id="PS50081">
    <property type="entry name" value="ZF_DAG_PE_2"/>
    <property type="match status" value="2"/>
</dbReference>
<evidence type="ECO:0000259" key="10">
    <source>
        <dbReference type="PROSITE" id="PS50004"/>
    </source>
</evidence>
<dbReference type="Gene3D" id="3.30.200.20">
    <property type="entry name" value="Phosphorylase Kinase, domain 1"/>
    <property type="match status" value="1"/>
</dbReference>
<dbReference type="CDD" id="cd20835">
    <property type="entry name" value="C1_nPKC_epsilon-like_rpt1"/>
    <property type="match status" value="1"/>
</dbReference>
<dbReference type="EMBL" id="JARBDR010000657">
    <property type="protein sequence ID" value="KAJ8308088.1"/>
    <property type="molecule type" value="Genomic_DNA"/>
</dbReference>
<keyword evidence="8" id="KW-0067">ATP-binding</keyword>
<dbReference type="InterPro" id="IPR002219">
    <property type="entry name" value="PKC_DAG/PE"/>
</dbReference>
<evidence type="ECO:0000256" key="7">
    <source>
        <dbReference type="ARBA" id="ARBA00022833"/>
    </source>
</evidence>
<evidence type="ECO:0000256" key="2">
    <source>
        <dbReference type="ARBA" id="ARBA00022679"/>
    </source>
</evidence>
<dbReference type="SMART" id="SM00239">
    <property type="entry name" value="C2"/>
    <property type="match status" value="1"/>
</dbReference>
<proteinExistence type="predicted"/>
<evidence type="ECO:0000313" key="13">
    <source>
        <dbReference type="Proteomes" id="UP001217089"/>
    </source>
</evidence>
<dbReference type="Gene3D" id="3.30.60.20">
    <property type="match status" value="2"/>
</dbReference>
<dbReference type="PANTHER" id="PTHR22968">
    <property type="entry name" value="PROTEIN KINASE C, MU"/>
    <property type="match status" value="1"/>
</dbReference>
<sequence length="432" mass="49789">MPLQKILLDYDFREYREYTEYRHGVIKWIVQASDVIIRLTILTWKDFKHPLTLFHGWNLSKMVFFNGSLKLKICEADKLRPTDFATRHQMSVNKNVQYIDPYITIDIDEVPVARTTTKSKTVNPVWNEDFVTEVHNGANIGLTVFHDAAIPPDEFVANCNIPFDDIKGQVADIRVDLEPTGRIHVIIELNGSSSEEPPKERVFKEKEGMLNRRRGAMRRRVHQVNGHKFMATLFRQPTFCSLCRDFIWGLWKQGYQCQVCTCVVHKRCHEHVVTKCPGSRDAAVEEVSSGTRFNINVPHRFNVHNYRRPTFCDHCGSLLYGLIKQGLQCEACKMNVHKRCQKNVANNCGIDPRKMAQILQEMGITSDKLSQRRKKKSKTDANNFDKDFTSEEPSLTPVDPSIVKAINQEEFRGFSFINPDYGKAVVQTSDIH</sequence>
<keyword evidence="6" id="KW-0418">Kinase</keyword>
<dbReference type="InterPro" id="IPR017892">
    <property type="entry name" value="Pkinase_C"/>
</dbReference>
<dbReference type="SUPFAM" id="SSF57889">
    <property type="entry name" value="Cysteine-rich domain"/>
    <property type="match status" value="2"/>
</dbReference>
<keyword evidence="1" id="KW-0723">Serine/threonine-protein kinase</keyword>
<evidence type="ECO:0000256" key="6">
    <source>
        <dbReference type="ARBA" id="ARBA00022777"/>
    </source>
</evidence>
<dbReference type="Pfam" id="PF00168">
    <property type="entry name" value="C2"/>
    <property type="match status" value="1"/>
</dbReference>
<evidence type="ECO:0008006" key="14">
    <source>
        <dbReference type="Google" id="ProtNLM"/>
    </source>
</evidence>
<evidence type="ECO:0000313" key="12">
    <source>
        <dbReference type="EMBL" id="KAJ8308088.1"/>
    </source>
</evidence>
<dbReference type="PROSITE" id="PS50004">
    <property type="entry name" value="C2"/>
    <property type="match status" value="1"/>
</dbReference>
<dbReference type="InterPro" id="IPR035892">
    <property type="entry name" value="C2_domain_sf"/>
</dbReference>
<evidence type="ECO:0000256" key="5">
    <source>
        <dbReference type="ARBA" id="ARBA00022771"/>
    </source>
</evidence>
<dbReference type="InterPro" id="IPR020454">
    <property type="entry name" value="DAG/PE-bd"/>
</dbReference>
<dbReference type="Pfam" id="PF00433">
    <property type="entry name" value="Pkinase_C"/>
    <property type="match status" value="1"/>
</dbReference>
<dbReference type="CDD" id="cd04014">
    <property type="entry name" value="C2_PKC_epsilon"/>
    <property type="match status" value="1"/>
</dbReference>
<dbReference type="SUPFAM" id="SSF49562">
    <property type="entry name" value="C2 domain (Calcium/lipid-binding domain, CaLB)"/>
    <property type="match status" value="1"/>
</dbReference>
<gene>
    <name evidence="12" type="ORF">KUTeg_012962</name>
</gene>
<evidence type="ECO:0000256" key="1">
    <source>
        <dbReference type="ARBA" id="ARBA00022527"/>
    </source>
</evidence>
<keyword evidence="7" id="KW-0862">Zinc</keyword>
<keyword evidence="4" id="KW-0547">Nucleotide-binding</keyword>
<organism evidence="12 13">
    <name type="scientific">Tegillarca granosa</name>
    <name type="common">Malaysian cockle</name>
    <name type="synonym">Anadara granosa</name>
    <dbReference type="NCBI Taxonomy" id="220873"/>
    <lineage>
        <taxon>Eukaryota</taxon>
        <taxon>Metazoa</taxon>
        <taxon>Spiralia</taxon>
        <taxon>Lophotrochozoa</taxon>
        <taxon>Mollusca</taxon>
        <taxon>Bivalvia</taxon>
        <taxon>Autobranchia</taxon>
        <taxon>Pteriomorphia</taxon>
        <taxon>Arcoida</taxon>
        <taxon>Arcoidea</taxon>
        <taxon>Arcidae</taxon>
        <taxon>Tegillarca</taxon>
    </lineage>
</organism>
<dbReference type="SMART" id="SM00109">
    <property type="entry name" value="C1"/>
    <property type="match status" value="2"/>
</dbReference>
<keyword evidence="2" id="KW-0808">Transferase</keyword>
<evidence type="ECO:0000256" key="3">
    <source>
        <dbReference type="ARBA" id="ARBA00022723"/>
    </source>
</evidence>
<dbReference type="PRINTS" id="PR00008">
    <property type="entry name" value="DAGPEDOMAIN"/>
</dbReference>
<keyword evidence="3" id="KW-0479">Metal-binding</keyword>
<evidence type="ECO:0000259" key="11">
    <source>
        <dbReference type="PROSITE" id="PS50081"/>
    </source>
</evidence>
<protein>
    <recommendedName>
        <fullName evidence="14">Protein kinase C</fullName>
    </recommendedName>
</protein>
<dbReference type="PROSITE" id="PS00479">
    <property type="entry name" value="ZF_DAG_PE_1"/>
    <property type="match status" value="1"/>
</dbReference>
<name>A0ABQ9ESA9_TEGGR</name>
<dbReference type="Proteomes" id="UP001217089">
    <property type="component" value="Unassembled WGS sequence"/>
</dbReference>
<dbReference type="InterPro" id="IPR000008">
    <property type="entry name" value="C2_dom"/>
</dbReference>
<comment type="caution">
    <text evidence="12">The sequence shown here is derived from an EMBL/GenBank/DDBJ whole genome shotgun (WGS) entry which is preliminary data.</text>
</comment>
<feature type="domain" description="Phorbol-ester/DAG-type" evidence="11">
    <location>
        <begin position="298"/>
        <end position="348"/>
    </location>
</feature>
<dbReference type="Gene3D" id="2.60.40.150">
    <property type="entry name" value="C2 domain"/>
    <property type="match status" value="1"/>
</dbReference>
<evidence type="ECO:0000256" key="9">
    <source>
        <dbReference type="SAM" id="MobiDB-lite"/>
    </source>
</evidence>
<evidence type="ECO:0000256" key="4">
    <source>
        <dbReference type="ARBA" id="ARBA00022741"/>
    </source>
</evidence>
<feature type="domain" description="Phorbol-ester/DAG-type" evidence="11">
    <location>
        <begin position="226"/>
        <end position="276"/>
    </location>
</feature>
<dbReference type="CDD" id="cd20838">
    <property type="entry name" value="C1_nPKC_epsilon-like_rpt2"/>
    <property type="match status" value="1"/>
</dbReference>
<evidence type="ECO:0000256" key="8">
    <source>
        <dbReference type="ARBA" id="ARBA00022840"/>
    </source>
</evidence>
<keyword evidence="5" id="KW-0863">Zinc-finger</keyword>
<accession>A0ABQ9ESA9</accession>
<feature type="region of interest" description="Disordered" evidence="9">
    <location>
        <begin position="365"/>
        <end position="395"/>
    </location>
</feature>
<feature type="domain" description="C2" evidence="10">
    <location>
        <begin position="48"/>
        <end position="177"/>
    </location>
</feature>
<keyword evidence="13" id="KW-1185">Reference proteome</keyword>
<dbReference type="InterPro" id="IPR000961">
    <property type="entry name" value="AGC-kinase_C"/>
</dbReference>
<dbReference type="SMART" id="SM00133">
    <property type="entry name" value="S_TK_X"/>
    <property type="match status" value="1"/>
</dbReference>
<dbReference type="InterPro" id="IPR046349">
    <property type="entry name" value="C1-like_sf"/>
</dbReference>
<dbReference type="PANTHER" id="PTHR22968:SF14">
    <property type="entry name" value="PROTEIN KINASE C"/>
    <property type="match status" value="1"/>
</dbReference>
<reference evidence="12 13" key="1">
    <citation type="submission" date="2022-12" db="EMBL/GenBank/DDBJ databases">
        <title>Chromosome-level genome of Tegillarca granosa.</title>
        <authorList>
            <person name="Kim J."/>
        </authorList>
    </citation>
    <scope>NUCLEOTIDE SEQUENCE [LARGE SCALE GENOMIC DNA]</scope>
    <source>
        <strain evidence="12">Teg-2019</strain>
        <tissue evidence="12">Adductor muscle</tissue>
    </source>
</reference>